<organism evidence="1 2">
    <name type="scientific">Candidatus Gallionella acididurans</name>
    <dbReference type="NCBI Taxonomy" id="1796491"/>
    <lineage>
        <taxon>Bacteria</taxon>
        <taxon>Pseudomonadati</taxon>
        <taxon>Pseudomonadota</taxon>
        <taxon>Betaproteobacteria</taxon>
        <taxon>Nitrosomonadales</taxon>
        <taxon>Gallionellaceae</taxon>
        <taxon>Gallionella</taxon>
    </lineage>
</organism>
<name>A0A139BRG2_9PROT</name>
<reference evidence="1 2" key="1">
    <citation type="submission" date="2016-02" db="EMBL/GenBank/DDBJ databases">
        <authorList>
            <person name="Wen L."/>
            <person name="He K."/>
            <person name="Yang H."/>
        </authorList>
    </citation>
    <scope>NUCLEOTIDE SEQUENCE [LARGE SCALE GENOMIC DNA]</scope>
    <source>
        <strain evidence="1">ShG14-8</strain>
    </source>
</reference>
<reference evidence="1 2" key="2">
    <citation type="submission" date="2016-03" db="EMBL/GenBank/DDBJ databases">
        <title>New uncultured bacterium of the family Gallionellaceae from acid mine drainage: description and reconstruction of genome based on metagenomic analysis of microbial community.</title>
        <authorList>
            <person name="Kadnikov V."/>
            <person name="Ivasenko D."/>
            <person name="Beletsky A."/>
            <person name="Mardanov A."/>
            <person name="Danilova E."/>
            <person name="Pimenov N."/>
            <person name="Karnachuk O."/>
            <person name="Ravin N."/>
        </authorList>
    </citation>
    <scope>NUCLEOTIDE SEQUENCE [LARGE SCALE GENOMIC DNA]</scope>
    <source>
        <strain evidence="1">ShG14-8</strain>
    </source>
</reference>
<dbReference type="InterPro" id="IPR010323">
    <property type="entry name" value="DUF924"/>
</dbReference>
<evidence type="ECO:0000313" key="2">
    <source>
        <dbReference type="Proteomes" id="UP000070578"/>
    </source>
</evidence>
<accession>A0A139BRG2</accession>
<gene>
    <name evidence="1" type="ORF">AWT59_2339</name>
</gene>
<proteinExistence type="predicted"/>
<dbReference type="Gene3D" id="1.20.58.320">
    <property type="entry name" value="TPR-like"/>
    <property type="match status" value="1"/>
</dbReference>
<protein>
    <recommendedName>
        <fullName evidence="3">DUF924 domain-containing protein</fullName>
    </recommendedName>
</protein>
<dbReference type="Gene3D" id="1.25.40.10">
    <property type="entry name" value="Tetratricopeptide repeat domain"/>
    <property type="match status" value="1"/>
</dbReference>
<dbReference type="Pfam" id="PF06041">
    <property type="entry name" value="DUF924"/>
    <property type="match status" value="1"/>
</dbReference>
<dbReference type="EMBL" id="LSLI01000069">
    <property type="protein sequence ID" value="KXS31551.1"/>
    <property type="molecule type" value="Genomic_DNA"/>
</dbReference>
<dbReference type="AlphaFoldDB" id="A0A139BRG2"/>
<comment type="caution">
    <text evidence="1">The sequence shown here is derived from an EMBL/GenBank/DDBJ whole genome shotgun (WGS) entry which is preliminary data.</text>
</comment>
<sequence length="178" mass="21051">MYREILKFWFEEIEPSQWWKKDEDLDRLITERFSDIHHRAIHCELFEWRKDAHGRLAEVIVLDQFSRNMFRNSPLSFAHDALALALAQEAISVGADKSLEQAERSFLYMPFMHSESLQIHEIATRLFRDNGNQNSLDFELKHKAIIARFGRYPHRNSILGRKSTDEEIEFLKQPGSGF</sequence>
<dbReference type="InterPro" id="IPR011990">
    <property type="entry name" value="TPR-like_helical_dom_sf"/>
</dbReference>
<evidence type="ECO:0000313" key="1">
    <source>
        <dbReference type="EMBL" id="KXS31551.1"/>
    </source>
</evidence>
<dbReference type="Proteomes" id="UP000070578">
    <property type="component" value="Unassembled WGS sequence"/>
</dbReference>
<evidence type="ECO:0008006" key="3">
    <source>
        <dbReference type="Google" id="ProtNLM"/>
    </source>
</evidence>
<dbReference type="SUPFAM" id="SSF48452">
    <property type="entry name" value="TPR-like"/>
    <property type="match status" value="1"/>
</dbReference>